<evidence type="ECO:0000313" key="4">
    <source>
        <dbReference type="Proteomes" id="UP000315689"/>
    </source>
</evidence>
<dbReference type="InterPro" id="IPR005182">
    <property type="entry name" value="YdbS-like_PH"/>
</dbReference>
<gene>
    <name evidence="3" type="ORF">CEN89_364</name>
</gene>
<protein>
    <recommendedName>
        <fullName evidence="2">YdbS-like PH domain-containing protein</fullName>
    </recommendedName>
</protein>
<evidence type="ECO:0000256" key="1">
    <source>
        <dbReference type="SAM" id="Phobius"/>
    </source>
</evidence>
<feature type="transmembrane region" description="Helical" evidence="1">
    <location>
        <begin position="25"/>
        <end position="45"/>
    </location>
</feature>
<keyword evidence="1" id="KW-1133">Transmembrane helix</keyword>
<evidence type="ECO:0000259" key="2">
    <source>
        <dbReference type="Pfam" id="PF03703"/>
    </source>
</evidence>
<name>A0A554LK22_9BACT</name>
<dbReference type="EMBL" id="VMGK01000009">
    <property type="protein sequence ID" value="TSC92999.1"/>
    <property type="molecule type" value="Genomic_DNA"/>
</dbReference>
<accession>A0A554LK22</accession>
<reference evidence="3 4" key="1">
    <citation type="submission" date="2017-07" db="EMBL/GenBank/DDBJ databases">
        <title>Mechanisms for carbon and nitrogen cycling indicate functional differentiation within the Candidate Phyla Radiation.</title>
        <authorList>
            <person name="Danczak R.E."/>
            <person name="Johnston M.D."/>
            <person name="Kenah C."/>
            <person name="Slattery M."/>
            <person name="Wrighton K.C."/>
            <person name="Wilkins M.J."/>
        </authorList>
    </citation>
    <scope>NUCLEOTIDE SEQUENCE [LARGE SCALE GENOMIC DNA]</scope>
    <source>
        <strain evidence="3">Licking1014_7</strain>
    </source>
</reference>
<keyword evidence="1" id="KW-0472">Membrane</keyword>
<dbReference type="Proteomes" id="UP000315689">
    <property type="component" value="Unassembled WGS sequence"/>
</dbReference>
<keyword evidence="1" id="KW-0812">Transmembrane</keyword>
<evidence type="ECO:0000313" key="3">
    <source>
        <dbReference type="EMBL" id="TSC92999.1"/>
    </source>
</evidence>
<dbReference type="PANTHER" id="PTHR37938">
    <property type="entry name" value="BLL0215 PROTEIN"/>
    <property type="match status" value="1"/>
</dbReference>
<comment type="caution">
    <text evidence="3">The sequence shown here is derived from an EMBL/GenBank/DDBJ whole genome shotgun (WGS) entry which is preliminary data.</text>
</comment>
<organism evidence="3 4">
    <name type="scientific">Candidatus Berkelbacteria bacterium Licking1014_7</name>
    <dbReference type="NCBI Taxonomy" id="2017147"/>
    <lineage>
        <taxon>Bacteria</taxon>
        <taxon>Candidatus Berkelbacteria</taxon>
    </lineage>
</organism>
<dbReference type="PANTHER" id="PTHR37938:SF1">
    <property type="entry name" value="BLL0215 PROTEIN"/>
    <property type="match status" value="1"/>
</dbReference>
<dbReference type="Pfam" id="PF03703">
    <property type="entry name" value="bPH_2"/>
    <property type="match status" value="1"/>
</dbReference>
<proteinExistence type="predicted"/>
<dbReference type="AlphaFoldDB" id="A0A554LK22"/>
<feature type="domain" description="YdbS-like PH" evidence="2">
    <location>
        <begin position="76"/>
        <end position="155"/>
    </location>
</feature>
<feature type="transmembrane region" description="Helical" evidence="1">
    <location>
        <begin position="51"/>
        <end position="69"/>
    </location>
</feature>
<sequence>MEQITFEGQKPDENILMHGKKHPFVLSKIGLVFLALALLVVALFVKFGMSTIPSISFLLLLFIGGIVIARQMFIYTHSIYILTDKRIISLDQTGFFARRMSESGLDKIVNVSHEIKGAIKTLLNFGNVIIQTQGSGLEGSVIKLYDIPEPDVFQQKIVSAASEFSGGQIEVD</sequence>